<evidence type="ECO:0000256" key="1">
    <source>
        <dbReference type="SAM" id="MobiDB-lite"/>
    </source>
</evidence>
<reference evidence="2 3" key="1">
    <citation type="submission" date="2020-01" db="EMBL/GenBank/DDBJ databases">
        <title>Identification and distribution of gene clusters putatively required for synthesis of sphingolipid metabolism inhibitors in phylogenetically diverse species of the filamentous fungus Fusarium.</title>
        <authorList>
            <person name="Kim H.-S."/>
            <person name="Busman M."/>
            <person name="Brown D.W."/>
            <person name="Divon H."/>
            <person name="Uhlig S."/>
            <person name="Proctor R.H."/>
        </authorList>
    </citation>
    <scope>NUCLEOTIDE SEQUENCE [LARGE SCALE GENOMIC DNA]</scope>
    <source>
        <strain evidence="2 3">NRRL 20459</strain>
    </source>
</reference>
<evidence type="ECO:0000313" key="2">
    <source>
        <dbReference type="EMBL" id="KAF4471242.1"/>
    </source>
</evidence>
<name>A0A8H4PLT5_9HYPO</name>
<proteinExistence type="predicted"/>
<dbReference type="AlphaFoldDB" id="A0A8H4PLT5"/>
<comment type="caution">
    <text evidence="2">The sequence shown here is derived from an EMBL/GenBank/DDBJ whole genome shotgun (WGS) entry which is preliminary data.</text>
</comment>
<sequence>MSSPQESSSPDKGEAQPKAAVEASPQAEASVPLTQAIPPLVVDGTVILDHINLSSYPDDMIRAALKVILKNFNDVGQSLRPNARPVDVILRDFVGDDIVYFGLKTYKSFDTFNAHFVTTPEFDLLVAIFRGLGHQSKTYISFGPDVVAKAMSFFDTVIDILKVKAAKPANTLWAFILVQAIQQSNHRVKIGIFVLVNHNVVETST</sequence>
<accession>A0A8H4PLT5</accession>
<keyword evidence="3" id="KW-1185">Reference proteome</keyword>
<organism evidence="2 3">
    <name type="scientific">Fusarium albosuccineum</name>
    <dbReference type="NCBI Taxonomy" id="1237068"/>
    <lineage>
        <taxon>Eukaryota</taxon>
        <taxon>Fungi</taxon>
        <taxon>Dikarya</taxon>
        <taxon>Ascomycota</taxon>
        <taxon>Pezizomycotina</taxon>
        <taxon>Sordariomycetes</taxon>
        <taxon>Hypocreomycetidae</taxon>
        <taxon>Hypocreales</taxon>
        <taxon>Nectriaceae</taxon>
        <taxon>Fusarium</taxon>
        <taxon>Fusarium decemcellulare species complex</taxon>
    </lineage>
</organism>
<feature type="region of interest" description="Disordered" evidence="1">
    <location>
        <begin position="1"/>
        <end position="25"/>
    </location>
</feature>
<dbReference type="Proteomes" id="UP000554235">
    <property type="component" value="Unassembled WGS sequence"/>
</dbReference>
<protein>
    <submittedName>
        <fullName evidence="2">Uncharacterized protein</fullName>
    </submittedName>
</protein>
<dbReference type="EMBL" id="JAADYS010000235">
    <property type="protein sequence ID" value="KAF4471242.1"/>
    <property type="molecule type" value="Genomic_DNA"/>
</dbReference>
<gene>
    <name evidence="2" type="ORF">FALBO_1828</name>
</gene>
<evidence type="ECO:0000313" key="3">
    <source>
        <dbReference type="Proteomes" id="UP000554235"/>
    </source>
</evidence>